<dbReference type="OrthoDB" id="2624347at2"/>
<keyword evidence="2" id="KW-1185">Reference proteome</keyword>
<gene>
    <name evidence="1" type="ORF">BG53_00685</name>
</gene>
<sequence>MQQVLDELIGHLSVSHQQLARMLDAERHIAVKMAQVVHALPDRNPQFGGFDGLLEGAYTVSKNVVSYLHGLAELQEALADQLTVVLKEMDDPEEE</sequence>
<organism evidence="1 2">
    <name type="scientific">Paenibacillus darwinianus</name>
    <dbReference type="NCBI Taxonomy" id="1380763"/>
    <lineage>
        <taxon>Bacteria</taxon>
        <taxon>Bacillati</taxon>
        <taxon>Bacillota</taxon>
        <taxon>Bacilli</taxon>
        <taxon>Bacillales</taxon>
        <taxon>Paenibacillaceae</taxon>
        <taxon>Paenibacillus</taxon>
    </lineage>
</organism>
<dbReference type="RefSeq" id="WP_036586135.1">
    <property type="nucleotide sequence ID" value="NZ_KK082188.1"/>
</dbReference>
<accession>A0A9W5S1L6</accession>
<evidence type="ECO:0000313" key="1">
    <source>
        <dbReference type="EMBL" id="EXX89090.1"/>
    </source>
</evidence>
<dbReference type="AlphaFoldDB" id="A0A9W5S1L6"/>
<name>A0A9W5S1L6_9BACL</name>
<evidence type="ECO:0000313" key="2">
    <source>
        <dbReference type="Proteomes" id="UP000053750"/>
    </source>
</evidence>
<proteinExistence type="predicted"/>
<dbReference type="Proteomes" id="UP000053750">
    <property type="component" value="Unassembled WGS sequence"/>
</dbReference>
<evidence type="ECO:0008006" key="3">
    <source>
        <dbReference type="Google" id="ProtNLM"/>
    </source>
</evidence>
<comment type="caution">
    <text evidence="1">The sequence shown here is derived from an EMBL/GenBank/DDBJ whole genome shotgun (WGS) entry which is preliminary data.</text>
</comment>
<protein>
    <recommendedName>
        <fullName evidence="3">Nucleoside-diphosphate sugar epimerase</fullName>
    </recommendedName>
</protein>
<reference evidence="1 2" key="1">
    <citation type="submission" date="2014-02" db="EMBL/GenBank/DDBJ databases">
        <title>Genome sequence of Paenibacillus darwinianus reveals adaptive mechanisms for survival in Antarctic soils.</title>
        <authorList>
            <person name="Dsouza M."/>
            <person name="Taylor M.W."/>
            <person name="Turner S.J."/>
            <person name="Aislabie J."/>
        </authorList>
    </citation>
    <scope>NUCLEOTIDE SEQUENCE [LARGE SCALE GENOMIC DNA]</scope>
    <source>
        <strain evidence="1 2">CE1</strain>
    </source>
</reference>
<dbReference type="EMBL" id="JFHU01000108">
    <property type="protein sequence ID" value="EXX89090.1"/>
    <property type="molecule type" value="Genomic_DNA"/>
</dbReference>